<reference evidence="5 6" key="1">
    <citation type="submission" date="2016-10" db="EMBL/GenBank/DDBJ databases">
        <authorList>
            <person name="de Groot N.N."/>
        </authorList>
    </citation>
    <scope>NUCLEOTIDE SEQUENCE [LARGE SCALE GENOMIC DNA]</scope>
    <source>
        <strain evidence="5 6">ATCC 35022</strain>
    </source>
</reference>
<keyword evidence="6" id="KW-1185">Reference proteome</keyword>
<accession>A0A1G6AV25</accession>
<dbReference type="InterPro" id="IPR036390">
    <property type="entry name" value="WH_DNA-bd_sf"/>
</dbReference>
<evidence type="ECO:0000259" key="4">
    <source>
        <dbReference type="PROSITE" id="PS50987"/>
    </source>
</evidence>
<protein>
    <submittedName>
        <fullName evidence="5">DNA-binding transcriptional regulator, ArsR family</fullName>
    </submittedName>
</protein>
<dbReference type="InterPro" id="IPR051011">
    <property type="entry name" value="Metal_resp_trans_reg"/>
</dbReference>
<dbReference type="SUPFAM" id="SSF46785">
    <property type="entry name" value="Winged helix' DNA-binding domain"/>
    <property type="match status" value="1"/>
</dbReference>
<dbReference type="PANTHER" id="PTHR43132">
    <property type="entry name" value="ARSENICAL RESISTANCE OPERON REPRESSOR ARSR-RELATED"/>
    <property type="match status" value="1"/>
</dbReference>
<dbReference type="Proteomes" id="UP000199071">
    <property type="component" value="Unassembled WGS sequence"/>
</dbReference>
<dbReference type="PANTHER" id="PTHR43132:SF2">
    <property type="entry name" value="ARSENICAL RESISTANCE OPERON REPRESSOR ARSR-RELATED"/>
    <property type="match status" value="1"/>
</dbReference>
<dbReference type="SMART" id="SM00418">
    <property type="entry name" value="HTH_ARSR"/>
    <property type="match status" value="1"/>
</dbReference>
<evidence type="ECO:0000256" key="2">
    <source>
        <dbReference type="ARBA" id="ARBA00023125"/>
    </source>
</evidence>
<dbReference type="GO" id="GO:0003700">
    <property type="term" value="F:DNA-binding transcription factor activity"/>
    <property type="evidence" value="ECO:0007669"/>
    <property type="project" value="InterPro"/>
</dbReference>
<dbReference type="InterPro" id="IPR001845">
    <property type="entry name" value="HTH_ArsR_DNA-bd_dom"/>
</dbReference>
<proteinExistence type="predicted"/>
<dbReference type="GO" id="GO:0003677">
    <property type="term" value="F:DNA binding"/>
    <property type="evidence" value="ECO:0007669"/>
    <property type="project" value="UniProtKB-KW"/>
</dbReference>
<name>A0A1G6AV25_9HYPH</name>
<dbReference type="PROSITE" id="PS50987">
    <property type="entry name" value="HTH_ARSR_2"/>
    <property type="match status" value="1"/>
</dbReference>
<dbReference type="Gene3D" id="1.10.10.10">
    <property type="entry name" value="Winged helix-like DNA-binding domain superfamily/Winged helix DNA-binding domain"/>
    <property type="match status" value="1"/>
</dbReference>
<gene>
    <name evidence="5" type="ORF">SAMN02982931_00903</name>
</gene>
<dbReference type="Pfam" id="PF01022">
    <property type="entry name" value="HTH_5"/>
    <property type="match status" value="1"/>
</dbReference>
<dbReference type="CDD" id="cd00090">
    <property type="entry name" value="HTH_ARSR"/>
    <property type="match status" value="1"/>
</dbReference>
<evidence type="ECO:0000256" key="1">
    <source>
        <dbReference type="ARBA" id="ARBA00023015"/>
    </source>
</evidence>
<dbReference type="InterPro" id="IPR011991">
    <property type="entry name" value="ArsR-like_HTH"/>
</dbReference>
<dbReference type="PRINTS" id="PR00778">
    <property type="entry name" value="HTHARSR"/>
</dbReference>
<keyword evidence="3" id="KW-0804">Transcription</keyword>
<sequence length="120" mass="12716">MLMDKSDTLPSPVDIHALAAQAGEAARLLKLLANERRLLVLCELAGAGEMTVGDLAAAVGLSQSALSQHLSLMRESGLVGYRRDGQTLHYAIVDPVAARLLVTLKDIYCGPTSPNQGHPE</sequence>
<evidence type="ECO:0000256" key="3">
    <source>
        <dbReference type="ARBA" id="ARBA00023163"/>
    </source>
</evidence>
<organism evidence="5 6">
    <name type="scientific">Bauldia litoralis</name>
    <dbReference type="NCBI Taxonomy" id="665467"/>
    <lineage>
        <taxon>Bacteria</taxon>
        <taxon>Pseudomonadati</taxon>
        <taxon>Pseudomonadota</taxon>
        <taxon>Alphaproteobacteria</taxon>
        <taxon>Hyphomicrobiales</taxon>
        <taxon>Kaistiaceae</taxon>
        <taxon>Bauldia</taxon>
    </lineage>
</organism>
<dbReference type="AlphaFoldDB" id="A0A1G6AV25"/>
<evidence type="ECO:0000313" key="6">
    <source>
        <dbReference type="Proteomes" id="UP000199071"/>
    </source>
</evidence>
<dbReference type="STRING" id="665467.SAMN02982931_00903"/>
<feature type="domain" description="HTH arsR-type" evidence="4">
    <location>
        <begin position="18"/>
        <end position="112"/>
    </location>
</feature>
<evidence type="ECO:0000313" key="5">
    <source>
        <dbReference type="EMBL" id="SDB12246.1"/>
    </source>
</evidence>
<keyword evidence="2 5" id="KW-0238">DNA-binding</keyword>
<keyword evidence="1" id="KW-0805">Transcription regulation</keyword>
<dbReference type="InterPro" id="IPR036388">
    <property type="entry name" value="WH-like_DNA-bd_sf"/>
</dbReference>
<dbReference type="NCBIfam" id="NF033788">
    <property type="entry name" value="HTH_metalloreg"/>
    <property type="match status" value="1"/>
</dbReference>
<dbReference type="EMBL" id="FMXQ01000002">
    <property type="protein sequence ID" value="SDB12246.1"/>
    <property type="molecule type" value="Genomic_DNA"/>
</dbReference>